<dbReference type="PANTHER" id="PTHR30258:SF1">
    <property type="entry name" value="PROTEIN TRANSPORT PROTEIN HOFB HOMOLOG"/>
    <property type="match status" value="1"/>
</dbReference>
<keyword evidence="8" id="KW-1185">Reference proteome</keyword>
<dbReference type="EMBL" id="JRXF01000021">
    <property type="protein sequence ID" value="KOC92307.1"/>
    <property type="molecule type" value="Genomic_DNA"/>
</dbReference>
<name>A0A0L7T0Q9_9GAMM</name>
<dbReference type="PANTHER" id="PTHR30258">
    <property type="entry name" value="TYPE II SECRETION SYSTEM PROTEIN GSPE-RELATED"/>
    <property type="match status" value="1"/>
</dbReference>
<evidence type="ECO:0000256" key="1">
    <source>
        <dbReference type="ARBA" id="ARBA00006611"/>
    </source>
</evidence>
<dbReference type="InterPro" id="IPR027417">
    <property type="entry name" value="P-loop_NTPase"/>
</dbReference>
<dbReference type="AlphaFoldDB" id="A0A0L7T0Q9"/>
<dbReference type="Proteomes" id="UP000036851">
    <property type="component" value="Unassembled WGS sequence"/>
</dbReference>
<evidence type="ECO:0000256" key="3">
    <source>
        <dbReference type="ARBA" id="ARBA00022840"/>
    </source>
</evidence>
<dbReference type="Gene3D" id="3.30.450.90">
    <property type="match status" value="1"/>
</dbReference>
<evidence type="ECO:0000313" key="8">
    <source>
        <dbReference type="Proteomes" id="UP000037088"/>
    </source>
</evidence>
<dbReference type="InterPro" id="IPR001482">
    <property type="entry name" value="T2SS/T4SS_dom"/>
</dbReference>
<comment type="caution">
    <text evidence="5">The sequence shown here is derived from an EMBL/GenBank/DDBJ whole genome shotgun (WGS) entry which is preliminary data.</text>
</comment>
<reference evidence="7 8" key="1">
    <citation type="journal article" date="2015" name="Int. J. Syst. Evol. Microbiol.">
        <title>Erwinia iniecta sp. nov., isolated from Russian wheat aphids (Diuraphis noxia).</title>
        <authorList>
            <person name="Campillo T."/>
            <person name="Luna E."/>
            <person name="Portier P."/>
            <person name="Fischer-Le Saux M."/>
            <person name="Lapitan N."/>
            <person name="Tisserat N.A."/>
            <person name="Leach J.E."/>
        </authorList>
    </citation>
    <scope>NUCLEOTIDE SEQUENCE [LARGE SCALE GENOMIC DNA]</scope>
    <source>
        <strain evidence="5 8">B120</strain>
        <strain evidence="6 7">B149</strain>
    </source>
</reference>
<comment type="similarity">
    <text evidence="1">Belongs to the GSP E family.</text>
</comment>
<dbReference type="Gene3D" id="3.40.50.300">
    <property type="entry name" value="P-loop containing nucleotide triphosphate hydrolases"/>
    <property type="match status" value="1"/>
</dbReference>
<keyword evidence="3" id="KW-0067">ATP-binding</keyword>
<evidence type="ECO:0000313" key="5">
    <source>
        <dbReference type="EMBL" id="KOC88875.1"/>
    </source>
</evidence>
<feature type="domain" description="Bacterial type II secretion system protein E" evidence="4">
    <location>
        <begin position="362"/>
        <end position="376"/>
    </location>
</feature>
<evidence type="ECO:0000313" key="6">
    <source>
        <dbReference type="EMBL" id="KOC92307.1"/>
    </source>
</evidence>
<dbReference type="PATRIC" id="fig|1560201.3.peg.3093"/>
<accession>A0A0L7T0Q9</accession>
<dbReference type="CDD" id="cd01129">
    <property type="entry name" value="PulE-GspE-like"/>
    <property type="match status" value="1"/>
</dbReference>
<keyword evidence="2" id="KW-0547">Nucleotide-binding</keyword>
<dbReference type="SUPFAM" id="SSF52540">
    <property type="entry name" value="P-loop containing nucleoside triphosphate hydrolases"/>
    <property type="match status" value="1"/>
</dbReference>
<evidence type="ECO:0000259" key="4">
    <source>
        <dbReference type="PROSITE" id="PS00662"/>
    </source>
</evidence>
<gene>
    <name evidence="5" type="ORF">NG42_14555</name>
    <name evidence="6" type="ORF">NG43_14150</name>
</gene>
<dbReference type="RefSeq" id="WP_052900208.1">
    <property type="nucleotide sequence ID" value="NZ_JRXE01000020.1"/>
</dbReference>
<proteinExistence type="inferred from homology"/>
<dbReference type="Proteomes" id="UP000037088">
    <property type="component" value="Unassembled WGS sequence"/>
</dbReference>
<evidence type="ECO:0000256" key="2">
    <source>
        <dbReference type="ARBA" id="ARBA00022741"/>
    </source>
</evidence>
<dbReference type="GO" id="GO:0005886">
    <property type="term" value="C:plasma membrane"/>
    <property type="evidence" value="ECO:0007669"/>
    <property type="project" value="TreeGrafter"/>
</dbReference>
<organism evidence="5 8">
    <name type="scientific">Winslowiella iniecta</name>
    <dbReference type="NCBI Taxonomy" id="1560201"/>
    <lineage>
        <taxon>Bacteria</taxon>
        <taxon>Pseudomonadati</taxon>
        <taxon>Pseudomonadota</taxon>
        <taxon>Gammaproteobacteria</taxon>
        <taxon>Enterobacterales</taxon>
        <taxon>Erwiniaceae</taxon>
        <taxon>Winslowiella</taxon>
    </lineage>
</organism>
<evidence type="ECO:0000313" key="7">
    <source>
        <dbReference type="Proteomes" id="UP000036851"/>
    </source>
</evidence>
<dbReference type="SMART" id="SM00382">
    <property type="entry name" value="AAA"/>
    <property type="match status" value="1"/>
</dbReference>
<dbReference type="GO" id="GO:0005524">
    <property type="term" value="F:ATP binding"/>
    <property type="evidence" value="ECO:0007669"/>
    <property type="project" value="UniProtKB-KW"/>
</dbReference>
<dbReference type="PROSITE" id="PS00662">
    <property type="entry name" value="T2SP_E"/>
    <property type="match status" value="1"/>
</dbReference>
<dbReference type="EMBL" id="JRXE01000020">
    <property type="protein sequence ID" value="KOC88875.1"/>
    <property type="molecule type" value="Genomic_DNA"/>
</dbReference>
<dbReference type="STRING" id="1560201.NG42_14555"/>
<sequence length="545" mass="60841">MTQLPEPAYSAFSSWLTLTPEQRAEWLEQLLTEQPAQLTALATELGLHPLSQQQLTDAELDFSRISLPQALSRRLLPVLIDGKSWLLMADPFSLTLRQWAQRYTDHIALCRPGWVNEQLDNLSRQQRTIDHLEQQDFDGQTEEMALEISLISLSEEQSPVIKLVNSTLYDALQSRASDIHLESVPDGLVVKYRIDGVLHAITRCNGSQNAEQVISRLKVLGCMDISERRIPQDGRFKAHIQQRNVDFRVSIMPSIHGEDAVLRVLDKSHDKKLRLETLGFDSQTLAAIRKLTQIPHGMVLVTGPTGSGKSTTLYSALSELNSGESKIITIEDPVEYQLEGVLQIPVNDKKGLNFARGLRAILRHDPDIILVGEIRDGETAGIAVQAALTGHVVLSSVHANSVFSVLERFLYMQVEPASLITALNGVVAQRLVRQVCPECKQPHQPTAEEIALWQLEKQQLSHANWHVGVGCEHCRHSGYHGRLALAEVLHFSDAMKEALLARASLRQLREVAMKEGFVPLQQIAIEAASHGFTTLQEVRRVISLH</sequence>
<dbReference type="Pfam" id="PF00437">
    <property type="entry name" value="T2SSE"/>
    <property type="match status" value="1"/>
</dbReference>
<protein>
    <submittedName>
        <fullName evidence="5">Type II secretion system protein E</fullName>
    </submittedName>
</protein>
<dbReference type="GO" id="GO:0016887">
    <property type="term" value="F:ATP hydrolysis activity"/>
    <property type="evidence" value="ECO:0007669"/>
    <property type="project" value="TreeGrafter"/>
</dbReference>
<dbReference type="OrthoDB" id="9804785at2"/>
<dbReference type="InterPro" id="IPR003593">
    <property type="entry name" value="AAA+_ATPase"/>
</dbReference>